<organism evidence="1">
    <name type="scientific">Rice yellow mottle virus</name>
    <dbReference type="NCBI Taxonomy" id="31744"/>
    <lineage>
        <taxon>Viruses</taxon>
        <taxon>Riboviria</taxon>
        <taxon>Orthornavirae</taxon>
        <taxon>Pisuviricota</taxon>
        <taxon>Pisoniviricetes</taxon>
        <taxon>Sobelivirales</taxon>
        <taxon>Solemoviridae</taxon>
        <taxon>Sobemovirus</taxon>
        <taxon>Sobemovirus RYMV</taxon>
    </lineage>
</organism>
<proteinExistence type="predicted"/>
<accession>A0A8F2FBG4</accession>
<evidence type="ECO:0000313" key="1">
    <source>
        <dbReference type="EMBL" id="QWT83561.1"/>
    </source>
</evidence>
<reference evidence="1" key="1">
    <citation type="submission" date="2020-07" db="EMBL/GenBank/DDBJ databases">
        <authorList>
            <person name="Knierim D."/>
            <person name="Margaria P."/>
            <person name="Menzel W."/>
            <person name="Winter S."/>
        </authorList>
    </citation>
    <scope>NUCLEOTIDE SEQUENCE</scope>
    <source>
        <strain evidence="1">DSMZ PV-0732</strain>
    </source>
</reference>
<sequence length="87" mass="9647">MPTSKERSWLRLTRDGLFCCWSLSHSNQGNDEGGFQPPHRLSWVDSGRDSLRAPARDGVIVGNPLSYHSKLDRAVSSRELQPVRGGG</sequence>
<dbReference type="EMBL" id="MT701719">
    <property type="protein sequence ID" value="QWT83561.1"/>
    <property type="molecule type" value="Genomic_RNA"/>
</dbReference>
<gene>
    <name evidence="1" type="primary">ORFx</name>
</gene>
<name>A0A8F2FBG4_9VIRU</name>
<protein>
    <submittedName>
        <fullName evidence="1">Px</fullName>
    </submittedName>
</protein>